<proteinExistence type="predicted"/>
<gene>
    <name evidence="1" type="ORF">VKT23_016210</name>
</gene>
<protein>
    <submittedName>
        <fullName evidence="1">Uncharacterized protein</fullName>
    </submittedName>
</protein>
<accession>A0ABR1IYD9</accession>
<sequence length="156" mass="18235">MRDIETFEAKLQIEKTWEEGCEEWKAMAHRVKLTKYQNALDKLEGHLIASIFELGKTHLVGTGVRDQMVARMLQQTTFIFKLPGFDSSNKQYFQVGVPMHNQDWVLSTPEQLAAYHIRVEVIELNWEDDEEDEDDGWDDEEDARQAEEVMAVMEDK</sequence>
<evidence type="ECO:0000313" key="2">
    <source>
        <dbReference type="Proteomes" id="UP001498398"/>
    </source>
</evidence>
<reference evidence="1 2" key="1">
    <citation type="submission" date="2024-01" db="EMBL/GenBank/DDBJ databases">
        <title>A draft genome for the cacao thread blight pathogen Marasmiellus scandens.</title>
        <authorList>
            <person name="Baruah I.K."/>
            <person name="Leung J."/>
            <person name="Bukari Y."/>
            <person name="Amoako-Attah I."/>
            <person name="Meinhardt L.W."/>
            <person name="Bailey B.A."/>
            <person name="Cohen S.P."/>
        </authorList>
    </citation>
    <scope>NUCLEOTIDE SEQUENCE [LARGE SCALE GENOMIC DNA]</scope>
    <source>
        <strain evidence="1 2">GH-19</strain>
    </source>
</reference>
<keyword evidence="2" id="KW-1185">Reference proteome</keyword>
<dbReference type="EMBL" id="JBANRG010000059">
    <property type="protein sequence ID" value="KAK7442240.1"/>
    <property type="molecule type" value="Genomic_DNA"/>
</dbReference>
<evidence type="ECO:0000313" key="1">
    <source>
        <dbReference type="EMBL" id="KAK7442240.1"/>
    </source>
</evidence>
<organism evidence="1 2">
    <name type="scientific">Marasmiellus scandens</name>
    <dbReference type="NCBI Taxonomy" id="2682957"/>
    <lineage>
        <taxon>Eukaryota</taxon>
        <taxon>Fungi</taxon>
        <taxon>Dikarya</taxon>
        <taxon>Basidiomycota</taxon>
        <taxon>Agaricomycotina</taxon>
        <taxon>Agaricomycetes</taxon>
        <taxon>Agaricomycetidae</taxon>
        <taxon>Agaricales</taxon>
        <taxon>Marasmiineae</taxon>
        <taxon>Omphalotaceae</taxon>
        <taxon>Marasmiellus</taxon>
    </lineage>
</organism>
<dbReference type="Proteomes" id="UP001498398">
    <property type="component" value="Unassembled WGS sequence"/>
</dbReference>
<name>A0ABR1IYD9_9AGAR</name>
<comment type="caution">
    <text evidence="1">The sequence shown here is derived from an EMBL/GenBank/DDBJ whole genome shotgun (WGS) entry which is preliminary data.</text>
</comment>